<feature type="non-terminal residue" evidence="1">
    <location>
        <position position="416"/>
    </location>
</feature>
<keyword evidence="2" id="KW-1185">Reference proteome</keyword>
<reference evidence="1" key="1">
    <citation type="submission" date="2022-06" db="EMBL/GenBank/DDBJ databases">
        <title>Genome Sequence of Candolleomyces eurysporus.</title>
        <authorList>
            <person name="Buettner E."/>
        </authorList>
    </citation>
    <scope>NUCLEOTIDE SEQUENCE</scope>
    <source>
        <strain evidence="1">VTCC 930004</strain>
    </source>
</reference>
<evidence type="ECO:0000313" key="1">
    <source>
        <dbReference type="EMBL" id="KAJ2935829.1"/>
    </source>
</evidence>
<accession>A0A9W8MPD0</accession>
<dbReference type="AlphaFoldDB" id="A0A9W8MPD0"/>
<comment type="caution">
    <text evidence="1">The sequence shown here is derived from an EMBL/GenBank/DDBJ whole genome shotgun (WGS) entry which is preliminary data.</text>
</comment>
<protein>
    <recommendedName>
        <fullName evidence="3">F-box domain-containing protein</fullName>
    </recommendedName>
</protein>
<name>A0A9W8MPD0_9AGAR</name>
<gene>
    <name evidence="1" type="ORF">H1R20_g1263</name>
</gene>
<evidence type="ECO:0000313" key="2">
    <source>
        <dbReference type="Proteomes" id="UP001140091"/>
    </source>
</evidence>
<dbReference type="Proteomes" id="UP001140091">
    <property type="component" value="Unassembled WGS sequence"/>
</dbReference>
<dbReference type="EMBL" id="JANBPK010000309">
    <property type="protein sequence ID" value="KAJ2935829.1"/>
    <property type="molecule type" value="Genomic_DNA"/>
</dbReference>
<evidence type="ECO:0008006" key="3">
    <source>
        <dbReference type="Google" id="ProtNLM"/>
    </source>
</evidence>
<sequence length="416" mass="47085">MPPTSHIIVQVSKYWRDVAKGTPQVWDHWVVLDSFGGAEVEGKLQKYFLAIYNLYGKNMTRVHYWTNPSTKFLAPLLHTGQYTSLRIVGSVDGIRNVQGAMDMPLLEKLVISEIISESSPPIAFNTPKLKTLSLYSSADILSRFVLPWNQITDFTYGPSYPLSISPGEITLNVLEVLQRLPNLTNLHLISGSNTQESVRVDPHTTLSNLRTFEIHDYGLSLLGRQPMLHSLRAPLLERFDLVIPGGTATSSIEPYNHASQQLTAFLHTSSCLQQIRIVFVLRRDRHGLSFTEHEPRKTAKTIYIQGKAPVFRELPSKILPNGHIKELGSFKVLDYPKPVLPRSFVKLDRYIDRFLGCEDSSSRLERSPEGPPAKHIDPFVDPLCHPCIKVLCDIMSEFTTDGLNMELYLQTYPDLY</sequence>
<dbReference type="OrthoDB" id="2825482at2759"/>
<dbReference type="SUPFAM" id="SSF52058">
    <property type="entry name" value="L domain-like"/>
    <property type="match status" value="1"/>
</dbReference>
<proteinExistence type="predicted"/>
<organism evidence="1 2">
    <name type="scientific">Candolleomyces eurysporus</name>
    <dbReference type="NCBI Taxonomy" id="2828524"/>
    <lineage>
        <taxon>Eukaryota</taxon>
        <taxon>Fungi</taxon>
        <taxon>Dikarya</taxon>
        <taxon>Basidiomycota</taxon>
        <taxon>Agaricomycotina</taxon>
        <taxon>Agaricomycetes</taxon>
        <taxon>Agaricomycetidae</taxon>
        <taxon>Agaricales</taxon>
        <taxon>Agaricineae</taxon>
        <taxon>Psathyrellaceae</taxon>
        <taxon>Candolleomyces</taxon>
    </lineage>
</organism>